<dbReference type="AlphaFoldDB" id="A0A067MK82"/>
<accession>A0A067MK82</accession>
<dbReference type="Proteomes" id="UP000027195">
    <property type="component" value="Unassembled WGS sequence"/>
</dbReference>
<evidence type="ECO:0000313" key="16">
    <source>
        <dbReference type="EMBL" id="KDQ15944.1"/>
    </source>
</evidence>
<evidence type="ECO:0000256" key="11">
    <source>
        <dbReference type="ARBA" id="ARBA00023065"/>
    </source>
</evidence>
<dbReference type="GO" id="GO:0006816">
    <property type="term" value="P:calcium ion transport"/>
    <property type="evidence" value="ECO:0007669"/>
    <property type="project" value="UniProtKB-KW"/>
</dbReference>
<dbReference type="STRING" id="930990.A0A067MK82"/>
<keyword evidence="8" id="KW-0256">Endoplasmic reticulum</keyword>
<keyword evidence="4" id="KW-0813">Transport</keyword>
<feature type="region of interest" description="Disordered" evidence="14">
    <location>
        <begin position="268"/>
        <end position="306"/>
    </location>
</feature>
<sequence>MEHRRVLLSSIKALTLYAGEYTLSRRGRPVPQLTCIGDACKYWTPDAVQCINVGGDGVDVNWKCDADLLDTLRFGRVTVSCEGWSGPGDTHVLQGSCGLEYRLVQIPGTSRPSASHFASTAKNWVDTNNIFGTIFNILWAALFLFFAWSIIKSCFAPREATRRTPSGSTGGAGGNAPRPTRRWPWGDGNDNTNAPPPYSRHDPSSSNTAGGGWQPGFWTGLGMGGVAASLYGLNRRNQGLGGQRAWDWELDRERAREAERERERERLRALNARFGGREDRDWDRGEGPSSGPATRRSTGVGGSNVR</sequence>
<evidence type="ECO:0000256" key="4">
    <source>
        <dbReference type="ARBA" id="ARBA00022448"/>
    </source>
</evidence>
<feature type="transmembrane region" description="Helical" evidence="15">
    <location>
        <begin position="130"/>
        <end position="151"/>
    </location>
</feature>
<evidence type="ECO:0000256" key="2">
    <source>
        <dbReference type="ARBA" id="ARBA00006833"/>
    </source>
</evidence>
<dbReference type="GO" id="GO:0005789">
    <property type="term" value="C:endoplasmic reticulum membrane"/>
    <property type="evidence" value="ECO:0007669"/>
    <property type="project" value="UniProtKB-SubCell"/>
</dbReference>
<evidence type="ECO:0000256" key="14">
    <source>
        <dbReference type="SAM" id="MobiDB-lite"/>
    </source>
</evidence>
<keyword evidence="17" id="KW-1185">Reference proteome</keyword>
<gene>
    <name evidence="16" type="ORF">BOTBODRAFT_173604</name>
</gene>
<feature type="region of interest" description="Disordered" evidence="14">
    <location>
        <begin position="160"/>
        <end position="211"/>
    </location>
</feature>
<evidence type="ECO:0000256" key="12">
    <source>
        <dbReference type="ARBA" id="ARBA00023136"/>
    </source>
</evidence>
<name>A0A067MK82_BOTB1</name>
<dbReference type="InParanoid" id="A0A067MK82"/>
<dbReference type="Pfam" id="PF06682">
    <property type="entry name" value="SARAF"/>
    <property type="match status" value="1"/>
</dbReference>
<dbReference type="EMBL" id="KL198030">
    <property type="protein sequence ID" value="KDQ15944.1"/>
    <property type="molecule type" value="Genomic_DNA"/>
</dbReference>
<dbReference type="GO" id="GO:2001256">
    <property type="term" value="P:regulation of store-operated calcium entry"/>
    <property type="evidence" value="ECO:0007669"/>
    <property type="project" value="InterPro"/>
</dbReference>
<keyword evidence="5" id="KW-0109">Calcium transport</keyword>
<dbReference type="PANTHER" id="PTHR15929">
    <property type="entry name" value="STORE-OPERATED CALCIUM ENTRY-ASSOCIATED REGULATORY FACTOR"/>
    <property type="match status" value="1"/>
</dbReference>
<evidence type="ECO:0000256" key="8">
    <source>
        <dbReference type="ARBA" id="ARBA00022824"/>
    </source>
</evidence>
<evidence type="ECO:0000256" key="10">
    <source>
        <dbReference type="ARBA" id="ARBA00022989"/>
    </source>
</evidence>
<evidence type="ECO:0000256" key="13">
    <source>
        <dbReference type="ARBA" id="ARBA00031116"/>
    </source>
</evidence>
<comment type="similarity">
    <text evidence="2">Belongs to the SARAF family.</text>
</comment>
<dbReference type="PANTHER" id="PTHR15929:SF0">
    <property type="entry name" value="STORE-OPERATED CALCIUM ENTRY-ASSOCIATED REGULATORY FACTOR"/>
    <property type="match status" value="1"/>
</dbReference>
<protein>
    <recommendedName>
        <fullName evidence="3">Store-operated calcium entry-associated regulatory factor</fullName>
    </recommendedName>
    <alternativeName>
        <fullName evidence="13">Transmembrane protein 66</fullName>
    </alternativeName>
</protein>
<keyword evidence="10 15" id="KW-1133">Transmembrane helix</keyword>
<evidence type="ECO:0000256" key="5">
    <source>
        <dbReference type="ARBA" id="ARBA00022568"/>
    </source>
</evidence>
<keyword evidence="12 15" id="KW-0472">Membrane</keyword>
<dbReference type="OrthoDB" id="20303at2759"/>
<evidence type="ECO:0000256" key="7">
    <source>
        <dbReference type="ARBA" id="ARBA00022729"/>
    </source>
</evidence>
<organism evidence="16 17">
    <name type="scientific">Botryobasidium botryosum (strain FD-172 SS1)</name>
    <dbReference type="NCBI Taxonomy" id="930990"/>
    <lineage>
        <taxon>Eukaryota</taxon>
        <taxon>Fungi</taxon>
        <taxon>Dikarya</taxon>
        <taxon>Basidiomycota</taxon>
        <taxon>Agaricomycotina</taxon>
        <taxon>Agaricomycetes</taxon>
        <taxon>Cantharellales</taxon>
        <taxon>Botryobasidiaceae</taxon>
        <taxon>Botryobasidium</taxon>
    </lineage>
</organism>
<dbReference type="HOGENOM" id="CLU_046802_1_1_1"/>
<feature type="compositionally biased region" description="Basic and acidic residues" evidence="14">
    <location>
        <begin position="275"/>
        <end position="286"/>
    </location>
</feature>
<evidence type="ECO:0000256" key="9">
    <source>
        <dbReference type="ARBA" id="ARBA00022837"/>
    </source>
</evidence>
<comment type="subcellular location">
    <subcellularLocation>
        <location evidence="1">Endoplasmic reticulum membrane</location>
        <topology evidence="1">Single-pass type I membrane protein</topology>
    </subcellularLocation>
</comment>
<reference evidence="17" key="1">
    <citation type="journal article" date="2014" name="Proc. Natl. Acad. Sci. U.S.A.">
        <title>Extensive sampling of basidiomycete genomes demonstrates inadequacy of the white-rot/brown-rot paradigm for wood decay fungi.</title>
        <authorList>
            <person name="Riley R."/>
            <person name="Salamov A.A."/>
            <person name="Brown D.W."/>
            <person name="Nagy L.G."/>
            <person name="Floudas D."/>
            <person name="Held B.W."/>
            <person name="Levasseur A."/>
            <person name="Lombard V."/>
            <person name="Morin E."/>
            <person name="Otillar R."/>
            <person name="Lindquist E.A."/>
            <person name="Sun H."/>
            <person name="LaButti K.M."/>
            <person name="Schmutz J."/>
            <person name="Jabbour D."/>
            <person name="Luo H."/>
            <person name="Baker S.E."/>
            <person name="Pisabarro A.G."/>
            <person name="Walton J.D."/>
            <person name="Blanchette R.A."/>
            <person name="Henrissat B."/>
            <person name="Martin F."/>
            <person name="Cullen D."/>
            <person name="Hibbett D.S."/>
            <person name="Grigoriev I.V."/>
        </authorList>
    </citation>
    <scope>NUCLEOTIDE SEQUENCE [LARGE SCALE GENOMIC DNA]</scope>
    <source>
        <strain evidence="17">FD-172 SS1</strain>
    </source>
</reference>
<evidence type="ECO:0000313" key="17">
    <source>
        <dbReference type="Proteomes" id="UP000027195"/>
    </source>
</evidence>
<keyword evidence="7" id="KW-0732">Signal</keyword>
<evidence type="ECO:0000256" key="15">
    <source>
        <dbReference type="SAM" id="Phobius"/>
    </source>
</evidence>
<keyword evidence="6 15" id="KW-0812">Transmembrane</keyword>
<evidence type="ECO:0000256" key="6">
    <source>
        <dbReference type="ARBA" id="ARBA00022692"/>
    </source>
</evidence>
<evidence type="ECO:0000256" key="1">
    <source>
        <dbReference type="ARBA" id="ARBA00004115"/>
    </source>
</evidence>
<dbReference type="InterPro" id="IPR009567">
    <property type="entry name" value="SARAF"/>
</dbReference>
<keyword evidence="11" id="KW-0406">Ion transport</keyword>
<evidence type="ECO:0000256" key="3">
    <source>
        <dbReference type="ARBA" id="ARBA00016584"/>
    </source>
</evidence>
<keyword evidence="9" id="KW-0106">Calcium</keyword>
<proteinExistence type="inferred from homology"/>